<gene>
    <name evidence="2" type="ORF">AsAng_0038800</name>
</gene>
<evidence type="ECO:0000313" key="2">
    <source>
        <dbReference type="EMBL" id="BDS13152.1"/>
    </source>
</evidence>
<feature type="chain" id="PRO_5037847542" description="Tetratricopeptide repeat-containing protein" evidence="1">
    <location>
        <begin position="22"/>
        <end position="303"/>
    </location>
</feature>
<evidence type="ECO:0000313" key="3">
    <source>
        <dbReference type="Proteomes" id="UP001060919"/>
    </source>
</evidence>
<accession>A0A916DUY3</accession>
<name>A0A916DUY3_9BACT</name>
<sequence>MKLFCSWVMVLSILSFQNLLAQENHLLACETADTPSFLAPPLSKIETFYQKMITENGINDRYRASDLALQKYGCEKEEYAARLYNLLAEEAFLMRNYEQAKRYYDRVLTTDFVEDYFAQGLIADRAKLSALVGLRNIAMGEKDYETALFFHQNYIDSLQKDWLELARRQQLDNDKIFATCYQYLGKSEQAITYLAPYAFGRVNYNYGAIDKQAIDYLTNLLRTKYPKKAYQKFLNTAATQIYAEQETGRVRFYLKVLENKIYFENDSANFEYRAAKDETLVGQAIAHYQRKLLNSYFYQSLYK</sequence>
<dbReference type="EMBL" id="AP026867">
    <property type="protein sequence ID" value="BDS13152.1"/>
    <property type="molecule type" value="Genomic_DNA"/>
</dbReference>
<dbReference type="Proteomes" id="UP001060919">
    <property type="component" value="Chromosome"/>
</dbReference>
<keyword evidence="1" id="KW-0732">Signal</keyword>
<dbReference type="KEGG" id="aup:AsAng_0038800"/>
<dbReference type="RefSeq" id="WP_264788448.1">
    <property type="nucleotide sequence ID" value="NZ_AP026867.1"/>
</dbReference>
<proteinExistence type="predicted"/>
<organism evidence="2 3">
    <name type="scientific">Aureispira anguillae</name>
    <dbReference type="NCBI Taxonomy" id="2864201"/>
    <lineage>
        <taxon>Bacteria</taxon>
        <taxon>Pseudomonadati</taxon>
        <taxon>Bacteroidota</taxon>
        <taxon>Saprospiria</taxon>
        <taxon>Saprospirales</taxon>
        <taxon>Saprospiraceae</taxon>
        <taxon>Aureispira</taxon>
    </lineage>
</organism>
<reference evidence="2" key="1">
    <citation type="submission" date="2022-09" db="EMBL/GenBank/DDBJ databases">
        <title>Aureispira anguillicida sp. nov., isolated from Leptocephalus of Japanese eel Anguilla japonica.</title>
        <authorList>
            <person name="Yuasa K."/>
            <person name="Mekata T."/>
            <person name="Ikunari K."/>
        </authorList>
    </citation>
    <scope>NUCLEOTIDE SEQUENCE</scope>
    <source>
        <strain evidence="2">EL160426</strain>
    </source>
</reference>
<evidence type="ECO:0008006" key="4">
    <source>
        <dbReference type="Google" id="ProtNLM"/>
    </source>
</evidence>
<feature type="signal peptide" evidence="1">
    <location>
        <begin position="1"/>
        <end position="21"/>
    </location>
</feature>
<dbReference type="AlphaFoldDB" id="A0A916DUY3"/>
<evidence type="ECO:0000256" key="1">
    <source>
        <dbReference type="SAM" id="SignalP"/>
    </source>
</evidence>
<keyword evidence="3" id="KW-1185">Reference proteome</keyword>
<protein>
    <recommendedName>
        <fullName evidence="4">Tetratricopeptide repeat-containing protein</fullName>
    </recommendedName>
</protein>